<name>A0ACC2U1S0_9FUNG</name>
<organism evidence="1 2">
    <name type="scientific">Entomophthora muscae</name>
    <dbReference type="NCBI Taxonomy" id="34485"/>
    <lineage>
        <taxon>Eukaryota</taxon>
        <taxon>Fungi</taxon>
        <taxon>Fungi incertae sedis</taxon>
        <taxon>Zoopagomycota</taxon>
        <taxon>Entomophthoromycotina</taxon>
        <taxon>Entomophthoromycetes</taxon>
        <taxon>Entomophthorales</taxon>
        <taxon>Entomophthoraceae</taxon>
        <taxon>Entomophthora</taxon>
    </lineage>
</organism>
<accession>A0ACC2U1S0</accession>
<gene>
    <name evidence="1" type="ORF">DSO57_1019615</name>
</gene>
<evidence type="ECO:0000313" key="1">
    <source>
        <dbReference type="EMBL" id="KAJ9080949.1"/>
    </source>
</evidence>
<comment type="caution">
    <text evidence="1">The sequence shown here is derived from an EMBL/GenBank/DDBJ whole genome shotgun (WGS) entry which is preliminary data.</text>
</comment>
<reference evidence="1" key="1">
    <citation type="submission" date="2022-04" db="EMBL/GenBank/DDBJ databases">
        <title>Genome of the entomopathogenic fungus Entomophthora muscae.</title>
        <authorList>
            <person name="Elya C."/>
            <person name="Lovett B.R."/>
            <person name="Lee E."/>
            <person name="Macias A.M."/>
            <person name="Hajek A.E."/>
            <person name="De Bivort B.L."/>
            <person name="Kasson M.T."/>
            <person name="De Fine Licht H.H."/>
            <person name="Stajich J.E."/>
        </authorList>
    </citation>
    <scope>NUCLEOTIDE SEQUENCE</scope>
    <source>
        <strain evidence="1">Berkeley</strain>
    </source>
</reference>
<proteinExistence type="predicted"/>
<keyword evidence="2" id="KW-1185">Reference proteome</keyword>
<dbReference type="Proteomes" id="UP001165960">
    <property type="component" value="Unassembled WGS sequence"/>
</dbReference>
<protein>
    <submittedName>
        <fullName evidence="1">Uncharacterized protein</fullName>
    </submittedName>
</protein>
<evidence type="ECO:0000313" key="2">
    <source>
        <dbReference type="Proteomes" id="UP001165960"/>
    </source>
</evidence>
<dbReference type="EMBL" id="QTSX02001509">
    <property type="protein sequence ID" value="KAJ9080949.1"/>
    <property type="molecule type" value="Genomic_DNA"/>
</dbReference>
<sequence>MNKDAGGQNLANGGARVTGEGARSVRRRQVMDGEFVWLLQESLAVQKQDPLLGIGSIYEQSSASGGEMQGLIEAPR</sequence>